<reference evidence="1" key="1">
    <citation type="submission" date="2018-04" db="EMBL/GenBank/DDBJ databases">
        <title>Whole genome sequencing of Hypsizygus marmoreus.</title>
        <authorList>
            <person name="Choi I.-G."/>
            <person name="Min B."/>
            <person name="Kim J.-G."/>
            <person name="Kim S."/>
            <person name="Oh Y.-L."/>
            <person name="Kong W.-S."/>
            <person name="Park H."/>
            <person name="Jeong J."/>
            <person name="Song E.-S."/>
        </authorList>
    </citation>
    <scope>NUCLEOTIDE SEQUENCE [LARGE SCALE GENOMIC DNA]</scope>
    <source>
        <strain evidence="1">51987-8</strain>
    </source>
</reference>
<dbReference type="Proteomes" id="UP000076154">
    <property type="component" value="Unassembled WGS sequence"/>
</dbReference>
<dbReference type="AlphaFoldDB" id="A0A369JIY7"/>
<gene>
    <name evidence="1" type="ORF">Hypma_013312</name>
</gene>
<accession>A0A369JIY7</accession>
<sequence length="164" mass="17870">MYYPDLPCRTLPMGIVITRIKSLVGNITRGSRDSLLQFSPRHGSQDVSSGRKLHQGSGLLCASILSTSLRRIGSVSPTPSCGRRALRFCASTKPTSSTNGAPTSALRSTISACLCVPDLLILLAAGRKMVIYCETIELCWRVAIYLRSLLLPRVQKVTCMLDWA</sequence>
<dbReference type="EMBL" id="LUEZ02000077">
    <property type="protein sequence ID" value="RDB19673.1"/>
    <property type="molecule type" value="Genomic_DNA"/>
</dbReference>
<organism evidence="1 2">
    <name type="scientific">Hypsizygus marmoreus</name>
    <name type="common">White beech mushroom</name>
    <name type="synonym">Agaricus marmoreus</name>
    <dbReference type="NCBI Taxonomy" id="39966"/>
    <lineage>
        <taxon>Eukaryota</taxon>
        <taxon>Fungi</taxon>
        <taxon>Dikarya</taxon>
        <taxon>Basidiomycota</taxon>
        <taxon>Agaricomycotina</taxon>
        <taxon>Agaricomycetes</taxon>
        <taxon>Agaricomycetidae</taxon>
        <taxon>Agaricales</taxon>
        <taxon>Tricholomatineae</taxon>
        <taxon>Lyophyllaceae</taxon>
        <taxon>Hypsizygus</taxon>
    </lineage>
</organism>
<protein>
    <submittedName>
        <fullName evidence="1">Uncharacterized protein</fullName>
    </submittedName>
</protein>
<keyword evidence="2" id="KW-1185">Reference proteome</keyword>
<name>A0A369JIY7_HYPMA</name>
<evidence type="ECO:0000313" key="1">
    <source>
        <dbReference type="EMBL" id="RDB19673.1"/>
    </source>
</evidence>
<dbReference type="InParanoid" id="A0A369JIY7"/>
<dbReference type="OrthoDB" id="2970758at2759"/>
<comment type="caution">
    <text evidence="1">The sequence shown here is derived from an EMBL/GenBank/DDBJ whole genome shotgun (WGS) entry which is preliminary data.</text>
</comment>
<proteinExistence type="predicted"/>
<evidence type="ECO:0000313" key="2">
    <source>
        <dbReference type="Proteomes" id="UP000076154"/>
    </source>
</evidence>